<keyword evidence="4" id="KW-1185">Reference proteome</keyword>
<dbReference type="PANTHER" id="PTHR34591">
    <property type="entry name" value="OS03G0653100 PROTEIN-RELATED"/>
    <property type="match status" value="1"/>
</dbReference>
<gene>
    <name evidence="3" type="ORF">HU200_054028</name>
</gene>
<protein>
    <recommendedName>
        <fullName evidence="2">F-box associated beta-propeller type 3 domain-containing protein</fullName>
    </recommendedName>
</protein>
<reference evidence="3" key="1">
    <citation type="submission" date="2020-07" db="EMBL/GenBank/DDBJ databases">
        <title>Genome sequence and genetic diversity analysis of an under-domesticated orphan crop, white fonio (Digitaria exilis).</title>
        <authorList>
            <person name="Bennetzen J.L."/>
            <person name="Chen S."/>
            <person name="Ma X."/>
            <person name="Wang X."/>
            <person name="Yssel A.E.J."/>
            <person name="Chaluvadi S.R."/>
            <person name="Johnson M."/>
            <person name="Gangashetty P."/>
            <person name="Hamidou F."/>
            <person name="Sanogo M.D."/>
            <person name="Zwaenepoel A."/>
            <person name="Wallace J."/>
            <person name="Van De Peer Y."/>
            <person name="Van Deynze A."/>
        </authorList>
    </citation>
    <scope>NUCLEOTIDE SEQUENCE</scope>
    <source>
        <tissue evidence="3">Leaves</tissue>
    </source>
</reference>
<evidence type="ECO:0000256" key="1">
    <source>
        <dbReference type="SAM" id="MobiDB-lite"/>
    </source>
</evidence>
<name>A0A835AW23_9POAL</name>
<dbReference type="InterPro" id="IPR013187">
    <property type="entry name" value="F-box-assoc_dom_typ3"/>
</dbReference>
<dbReference type="EMBL" id="JACEFO010002324">
    <property type="protein sequence ID" value="KAF8665943.1"/>
    <property type="molecule type" value="Genomic_DNA"/>
</dbReference>
<evidence type="ECO:0000259" key="2">
    <source>
        <dbReference type="Pfam" id="PF08268"/>
    </source>
</evidence>
<sequence length="387" mass="44393">MATSGCGGASSPTRCVASSSTTKTTAGHTSSPGRRRPPPLAPLAPRSTASSALSRGRRDMATTTAWYEVLDHCNGLVVFWDTSDDAMYVCNPTTQRWTRLPPWLDEPSWDHRRAFLVFDPAVSPHYKVLLAPMEPRKESGAEVNDEGDARRFMEWQPSPWTWQEFSSRTGRWEKKVFVREGEAAGTVGDLLFVSLAYGRVEPRWRYAAYWQGELYVHCHGEYVSRLSLLDGKYRVIKSPIDLVECNNVRSFLGRSEKGVYFAAIADYYHNVKLRIWILSESNYQWEWVSKHHGSLVMTESVSSHEAKYEHLGSWTFIIKRKSKIKKQVVSPQQDACWNLDDDDIINILDDEEEDWCMDVKFLGLHPYKEVIFLLWEGHNALAYHFNS</sequence>
<evidence type="ECO:0000313" key="3">
    <source>
        <dbReference type="EMBL" id="KAF8665943.1"/>
    </source>
</evidence>
<feature type="domain" description="F-box associated beta-propeller type 3" evidence="2">
    <location>
        <begin position="57"/>
        <end position="135"/>
    </location>
</feature>
<feature type="compositionally biased region" description="Polar residues" evidence="1">
    <location>
        <begin position="10"/>
        <end position="29"/>
    </location>
</feature>
<accession>A0A835AW23</accession>
<evidence type="ECO:0000313" key="4">
    <source>
        <dbReference type="Proteomes" id="UP000636709"/>
    </source>
</evidence>
<dbReference type="Proteomes" id="UP000636709">
    <property type="component" value="Unassembled WGS sequence"/>
</dbReference>
<dbReference type="OrthoDB" id="605328at2759"/>
<organism evidence="3 4">
    <name type="scientific">Digitaria exilis</name>
    <dbReference type="NCBI Taxonomy" id="1010633"/>
    <lineage>
        <taxon>Eukaryota</taxon>
        <taxon>Viridiplantae</taxon>
        <taxon>Streptophyta</taxon>
        <taxon>Embryophyta</taxon>
        <taxon>Tracheophyta</taxon>
        <taxon>Spermatophyta</taxon>
        <taxon>Magnoliopsida</taxon>
        <taxon>Liliopsida</taxon>
        <taxon>Poales</taxon>
        <taxon>Poaceae</taxon>
        <taxon>PACMAD clade</taxon>
        <taxon>Panicoideae</taxon>
        <taxon>Panicodae</taxon>
        <taxon>Paniceae</taxon>
        <taxon>Anthephorinae</taxon>
        <taxon>Digitaria</taxon>
    </lineage>
</organism>
<dbReference type="PANTHER" id="PTHR34591:SF43">
    <property type="entry name" value="F-BOX DOMAIN-CONTAINING PROTEIN"/>
    <property type="match status" value="1"/>
</dbReference>
<dbReference type="AlphaFoldDB" id="A0A835AW23"/>
<comment type="caution">
    <text evidence="3">The sequence shown here is derived from an EMBL/GenBank/DDBJ whole genome shotgun (WGS) entry which is preliminary data.</text>
</comment>
<feature type="region of interest" description="Disordered" evidence="1">
    <location>
        <begin position="1"/>
        <end position="56"/>
    </location>
</feature>
<proteinExistence type="predicted"/>
<feature type="compositionally biased region" description="Low complexity" evidence="1">
    <location>
        <begin position="43"/>
        <end position="54"/>
    </location>
</feature>
<dbReference type="Pfam" id="PF08268">
    <property type="entry name" value="FBA_3"/>
    <property type="match status" value="1"/>
</dbReference>